<dbReference type="Proteomes" id="UP000663868">
    <property type="component" value="Unassembled WGS sequence"/>
</dbReference>
<proteinExistence type="predicted"/>
<gene>
    <name evidence="1" type="ORF">KXQ929_LOCUS40997</name>
</gene>
<dbReference type="PANTHER" id="PTHR45749:SF28">
    <property type="entry name" value="ZINC FINGER MYM-TYPE PROTEIN 1-LIKE-RELATED"/>
    <property type="match status" value="1"/>
</dbReference>
<reference evidence="1" key="1">
    <citation type="submission" date="2021-02" db="EMBL/GenBank/DDBJ databases">
        <authorList>
            <person name="Nowell W R."/>
        </authorList>
    </citation>
    <scope>NUCLEOTIDE SEQUENCE</scope>
</reference>
<dbReference type="AlphaFoldDB" id="A0A820CM08"/>
<sequence>MNLSNYWANFYSIMIDSTPDISHQEMYTIVIRYTNNFNVKERLITAAELLKKFNISTDDLIAQCYDSASNMSDVNKGVQTCISNKLRREIIFIPCSVHSSNLLNNPKASFTWSTSQSIQLIGIDLNLTSGSLVGIIGAIGSSKSSLLA</sequence>
<name>A0A820CM08_9BILA</name>
<organism evidence="1 2">
    <name type="scientific">Adineta steineri</name>
    <dbReference type="NCBI Taxonomy" id="433720"/>
    <lineage>
        <taxon>Eukaryota</taxon>
        <taxon>Metazoa</taxon>
        <taxon>Spiralia</taxon>
        <taxon>Gnathifera</taxon>
        <taxon>Rotifera</taxon>
        <taxon>Eurotatoria</taxon>
        <taxon>Bdelloidea</taxon>
        <taxon>Adinetida</taxon>
        <taxon>Adinetidae</taxon>
        <taxon>Adineta</taxon>
    </lineage>
</organism>
<feature type="non-terminal residue" evidence="1">
    <location>
        <position position="1"/>
    </location>
</feature>
<evidence type="ECO:0000313" key="2">
    <source>
        <dbReference type="Proteomes" id="UP000663868"/>
    </source>
</evidence>
<accession>A0A820CM08</accession>
<evidence type="ECO:0000313" key="1">
    <source>
        <dbReference type="EMBL" id="CAF4217287.1"/>
    </source>
</evidence>
<dbReference type="EMBL" id="CAJOBB010008903">
    <property type="protein sequence ID" value="CAF4217287.1"/>
    <property type="molecule type" value="Genomic_DNA"/>
</dbReference>
<dbReference type="PANTHER" id="PTHR45749">
    <property type="match status" value="1"/>
</dbReference>
<protein>
    <submittedName>
        <fullName evidence="1">Uncharacterized protein</fullName>
    </submittedName>
</protein>
<comment type="caution">
    <text evidence="1">The sequence shown here is derived from an EMBL/GenBank/DDBJ whole genome shotgun (WGS) entry which is preliminary data.</text>
</comment>